<organism evidence="2 3">
    <name type="scientific">Poriferisphaera corsica</name>
    <dbReference type="NCBI Taxonomy" id="2528020"/>
    <lineage>
        <taxon>Bacteria</taxon>
        <taxon>Pseudomonadati</taxon>
        <taxon>Planctomycetota</taxon>
        <taxon>Phycisphaerae</taxon>
        <taxon>Phycisphaerales</taxon>
        <taxon>Phycisphaeraceae</taxon>
        <taxon>Poriferisphaera</taxon>
    </lineage>
</organism>
<sequence length="620" mass="68984">MGHDMNRHRIIKLLGVAGILIIGMDQLHAQQAVNQSGQALDANQQIGTGGLNEPRFQEDYRLRNDLVTDNVPGLRGFRGVVGYTAPGVFGFTNEDTDPLFRFRAQSLASSPSRLDAVQIGRSGAEDYQGISIYGTFTDIPPFRTGDKVLSAVDLKPGVGYQVIAPTRTARGVVIETDEGVISYRPQASTIGISELPQSAGQLEVQASPLLGVRQYLRLTNPTLDTTNPEFPTLAQEEQTTPEGITSVDYRVEGTPNAGVGTLEAFTERPAQIAPGLRIGQQLQTQITQQGDETEAERIERLEDNLFNPPLSDRQAKPGDDVYADLLNAAREQNSDKTNQLPENTFGTPPTLPDDESQQQEQGNNPYQPQLPEQTTTEKQLSPLEQAMYDAINKPSEEEVEAEEEKAAQQRRRLNIPSNTVYRPRTTRPTQEQYQKSLDELMNQLDYNLPRIETLAGTKNDRFNRELRTAEKELSAGRYFAAEDAYRRAVRERPENPLARIGLIHAQLGAGLVRSSAHNLRLLFEQKPQLIAARYNPKLLPTPQRVKWVQGELENMIREGQGGADPGLMLAYLGYQIESKPLVRYGLAVIERITPTDPLVPVLRRIWLDEKPQLSPAEPTK</sequence>
<evidence type="ECO:0000313" key="3">
    <source>
        <dbReference type="Proteomes" id="UP000317369"/>
    </source>
</evidence>
<feature type="compositionally biased region" description="Polar residues" evidence="1">
    <location>
        <begin position="358"/>
        <end position="376"/>
    </location>
</feature>
<evidence type="ECO:0000256" key="1">
    <source>
        <dbReference type="SAM" id="MobiDB-lite"/>
    </source>
</evidence>
<keyword evidence="3" id="KW-1185">Reference proteome</keyword>
<dbReference type="Proteomes" id="UP000317369">
    <property type="component" value="Chromosome"/>
</dbReference>
<accession>A0A517YPA0</accession>
<protein>
    <recommendedName>
        <fullName evidence="4">Tetratricopeptide repeat protein</fullName>
    </recommendedName>
</protein>
<dbReference type="EMBL" id="CP036425">
    <property type="protein sequence ID" value="QDU32065.1"/>
    <property type="molecule type" value="Genomic_DNA"/>
</dbReference>
<dbReference type="AlphaFoldDB" id="A0A517YPA0"/>
<feature type="compositionally biased region" description="Polar residues" evidence="1">
    <location>
        <begin position="335"/>
        <end position="347"/>
    </location>
</feature>
<evidence type="ECO:0008006" key="4">
    <source>
        <dbReference type="Google" id="ProtNLM"/>
    </source>
</evidence>
<evidence type="ECO:0000313" key="2">
    <source>
        <dbReference type="EMBL" id="QDU32065.1"/>
    </source>
</evidence>
<feature type="region of interest" description="Disordered" evidence="1">
    <location>
        <begin position="331"/>
        <end position="376"/>
    </location>
</feature>
<reference evidence="2 3" key="1">
    <citation type="submission" date="2019-02" db="EMBL/GenBank/DDBJ databases">
        <title>Deep-cultivation of Planctomycetes and their phenomic and genomic characterization uncovers novel biology.</title>
        <authorList>
            <person name="Wiegand S."/>
            <person name="Jogler M."/>
            <person name="Boedeker C."/>
            <person name="Pinto D."/>
            <person name="Vollmers J."/>
            <person name="Rivas-Marin E."/>
            <person name="Kohn T."/>
            <person name="Peeters S.H."/>
            <person name="Heuer A."/>
            <person name="Rast P."/>
            <person name="Oberbeckmann S."/>
            <person name="Bunk B."/>
            <person name="Jeske O."/>
            <person name="Meyerdierks A."/>
            <person name="Storesund J.E."/>
            <person name="Kallscheuer N."/>
            <person name="Luecker S."/>
            <person name="Lage O.M."/>
            <person name="Pohl T."/>
            <person name="Merkel B.J."/>
            <person name="Hornburger P."/>
            <person name="Mueller R.-W."/>
            <person name="Bruemmer F."/>
            <person name="Labrenz M."/>
            <person name="Spormann A.M."/>
            <person name="Op den Camp H."/>
            <person name="Overmann J."/>
            <person name="Amann R."/>
            <person name="Jetten M.S.M."/>
            <person name="Mascher T."/>
            <person name="Medema M.H."/>
            <person name="Devos D.P."/>
            <person name="Kaster A.-K."/>
            <person name="Ovreas L."/>
            <person name="Rohde M."/>
            <person name="Galperin M.Y."/>
            <person name="Jogler C."/>
        </authorList>
    </citation>
    <scope>NUCLEOTIDE SEQUENCE [LARGE SCALE GENOMIC DNA]</scope>
    <source>
        <strain evidence="2 3">KS4</strain>
    </source>
</reference>
<proteinExistence type="predicted"/>
<dbReference type="KEGG" id="pcor:KS4_00940"/>
<name>A0A517YPA0_9BACT</name>
<gene>
    <name evidence="2" type="ORF">KS4_00940</name>
</gene>